<accession>A0A836CD65</accession>
<dbReference type="InterPro" id="IPR019013">
    <property type="entry name" value="Vma21"/>
</dbReference>
<sequence>MATAEDAVAAAVAAPARVWTCKEILFAEENKPTTLKLLKYMTLMVLAPLSTFFIARDWAFAGLQDSARNTCSSLCAVFMVNLVISAYVYEAFVSEKATGEEQGAPRPAAAANANVGKTD</sequence>
<dbReference type="EMBL" id="JAFCMP010000357">
    <property type="protein sequence ID" value="KAG5180788.1"/>
    <property type="molecule type" value="Genomic_DNA"/>
</dbReference>
<dbReference type="Pfam" id="PF09446">
    <property type="entry name" value="VMA21"/>
    <property type="match status" value="1"/>
</dbReference>
<dbReference type="GO" id="GO:0070072">
    <property type="term" value="P:vacuolar proton-transporting V-type ATPase complex assembly"/>
    <property type="evidence" value="ECO:0007669"/>
    <property type="project" value="InterPro"/>
</dbReference>
<gene>
    <name evidence="7" type="ORF">JKP88DRAFT_323002</name>
</gene>
<evidence type="ECO:0000256" key="6">
    <source>
        <dbReference type="SAM" id="MobiDB-lite"/>
    </source>
</evidence>
<evidence type="ECO:0000256" key="5">
    <source>
        <dbReference type="ARBA" id="ARBA00023329"/>
    </source>
</evidence>
<name>A0A836CD65_9STRA</name>
<evidence type="ECO:0000256" key="3">
    <source>
        <dbReference type="ARBA" id="ARBA00022989"/>
    </source>
</evidence>
<evidence type="ECO:0000313" key="8">
    <source>
        <dbReference type="Proteomes" id="UP000664859"/>
    </source>
</evidence>
<keyword evidence="2" id="KW-0256">Endoplasmic reticulum</keyword>
<evidence type="ECO:0000256" key="2">
    <source>
        <dbReference type="ARBA" id="ARBA00022824"/>
    </source>
</evidence>
<feature type="compositionally biased region" description="Low complexity" evidence="6">
    <location>
        <begin position="104"/>
        <end position="119"/>
    </location>
</feature>
<keyword evidence="5" id="KW-0968">Cytoplasmic vesicle</keyword>
<proteinExistence type="predicted"/>
<keyword evidence="1" id="KW-0812">Transmembrane</keyword>
<dbReference type="AlphaFoldDB" id="A0A836CD65"/>
<feature type="region of interest" description="Disordered" evidence="6">
    <location>
        <begin position="97"/>
        <end position="119"/>
    </location>
</feature>
<keyword evidence="3" id="KW-1133">Transmembrane helix</keyword>
<comment type="caution">
    <text evidence="7">The sequence shown here is derived from an EMBL/GenBank/DDBJ whole genome shotgun (WGS) entry which is preliminary data.</text>
</comment>
<evidence type="ECO:0000313" key="7">
    <source>
        <dbReference type="EMBL" id="KAG5180788.1"/>
    </source>
</evidence>
<protein>
    <recommendedName>
        <fullName evidence="9">Vacuolar ATPase assembly integral membrane protein VMA21 homolog</fullName>
    </recommendedName>
</protein>
<keyword evidence="8" id="KW-1185">Reference proteome</keyword>
<evidence type="ECO:0000256" key="4">
    <source>
        <dbReference type="ARBA" id="ARBA00023136"/>
    </source>
</evidence>
<evidence type="ECO:0000256" key="1">
    <source>
        <dbReference type="ARBA" id="ARBA00022692"/>
    </source>
</evidence>
<keyword evidence="4" id="KW-0472">Membrane</keyword>
<dbReference type="Proteomes" id="UP000664859">
    <property type="component" value="Unassembled WGS sequence"/>
</dbReference>
<evidence type="ECO:0008006" key="9">
    <source>
        <dbReference type="Google" id="ProtNLM"/>
    </source>
</evidence>
<organism evidence="7 8">
    <name type="scientific">Tribonema minus</name>
    <dbReference type="NCBI Taxonomy" id="303371"/>
    <lineage>
        <taxon>Eukaryota</taxon>
        <taxon>Sar</taxon>
        <taxon>Stramenopiles</taxon>
        <taxon>Ochrophyta</taxon>
        <taxon>PX clade</taxon>
        <taxon>Xanthophyceae</taxon>
        <taxon>Tribonematales</taxon>
        <taxon>Tribonemataceae</taxon>
        <taxon>Tribonema</taxon>
    </lineage>
</organism>
<dbReference type="GO" id="GO:0031410">
    <property type="term" value="C:cytoplasmic vesicle"/>
    <property type="evidence" value="ECO:0007669"/>
    <property type="project" value="UniProtKB-KW"/>
</dbReference>
<reference evidence="7" key="1">
    <citation type="submission" date="2021-02" db="EMBL/GenBank/DDBJ databases">
        <title>First Annotated Genome of the Yellow-green Alga Tribonema minus.</title>
        <authorList>
            <person name="Mahan K.M."/>
        </authorList>
    </citation>
    <scope>NUCLEOTIDE SEQUENCE</scope>
    <source>
        <strain evidence="7">UTEX B ZZ1240</strain>
    </source>
</reference>